<dbReference type="Proteomes" id="UP000008837">
    <property type="component" value="Unassembled WGS sequence"/>
</dbReference>
<organism evidence="2 3">
    <name type="scientific">Malassezia globosa (strain ATCC MYA-4612 / CBS 7966)</name>
    <name type="common">Dandruff-associated fungus</name>
    <dbReference type="NCBI Taxonomy" id="425265"/>
    <lineage>
        <taxon>Eukaryota</taxon>
        <taxon>Fungi</taxon>
        <taxon>Dikarya</taxon>
        <taxon>Basidiomycota</taxon>
        <taxon>Ustilaginomycotina</taxon>
        <taxon>Malasseziomycetes</taxon>
        <taxon>Malasseziales</taxon>
        <taxon>Malasseziaceae</taxon>
        <taxon>Malassezia</taxon>
    </lineage>
</organism>
<dbReference type="RefSeq" id="XP_001728975.1">
    <property type="nucleotide sequence ID" value="XM_001728923.1"/>
</dbReference>
<feature type="compositionally biased region" description="Low complexity" evidence="1">
    <location>
        <begin position="606"/>
        <end position="623"/>
    </location>
</feature>
<dbReference type="GeneID" id="5853281"/>
<dbReference type="EMBL" id="AAYY01000016">
    <property type="protein sequence ID" value="EDP41761.1"/>
    <property type="molecule type" value="Genomic_DNA"/>
</dbReference>
<gene>
    <name evidence="2" type="ORF">MGL_3969</name>
</gene>
<comment type="caution">
    <text evidence="2">The sequence shown here is derived from an EMBL/GenBank/DDBJ whole genome shotgun (WGS) entry which is preliminary data.</text>
</comment>
<dbReference type="OMA" id="EWASVKW"/>
<dbReference type="OrthoDB" id="3365616at2759"/>
<accession>A8QC31</accession>
<dbReference type="VEuPathDB" id="FungiDB:MGL_3969"/>
<evidence type="ECO:0000313" key="2">
    <source>
        <dbReference type="EMBL" id="EDP41761.1"/>
    </source>
</evidence>
<dbReference type="InterPro" id="IPR014752">
    <property type="entry name" value="Arrestin-like_C"/>
</dbReference>
<dbReference type="InParanoid" id="A8QC31"/>
<sequence length="740" mass="80468">MSRHDQWLLHSPQHKNAVLSEPIGQYVLPAVNSETASLLSGSGSSIYAESIAGVPSMSGTSRMRAAPAITSGLKTVHTYTGANDTLFVQLQTPPQTSPTFMGGSKQRGNGAVTGRVILRCTEKLKATELRLKLKCVVAIMAPRASQATNGNNTNFSGLTPSSTSTSSREQVLVQLDHRFLPSNAKYSASKDAASTNNTTGRLDRKGYYEWDFRIDIPERGTTKGWHSNEFPGIGTYYPSSYVLESEKNKVGKSEEWASVKWYLKFTVERPGLFRTNDRVLIPFIYLPPPPENVSSLLIRRQALSSQTQNLVSTISGPVILPKSLAEPASSWKTYYFPLSQLALGQPIKRSLVDKMFGSKKPKEERWGISFPGNPMATFPLRSVVPFVLTLVHSAGIPLVVHPCVSLIQKVQLRGRHVASHIQTIAHAKVFPSPLNKSGMQQWFGHVQFPKWCSPSFETALLGLEYYIQVKPLNAPESHVLQTIPLGLYCMPPRLMQTLRSSTITQSMSQAPSRRGSTVTDISSGGMANSGSTPRRRVPPVPSTPSPSTTLIPSGMTPMPVPHVPAAMPAQDPHAAGMAGIGRSHLLEARVDGQTSGMPLPVESRPSLPASALASQQTQQDQALEPTTTRANLPNFDREEQSRDTQSIYPQLTETTGDTVSVQGPHINDDVSLHEGTQPMIPDDASSDGLVHDAGPLTQEQENAWTMDILANAINEDDVAAGFDLPPSYFEATGILDHEES</sequence>
<dbReference type="AlphaFoldDB" id="A8QC31"/>
<name>A8QC31_MALGO</name>
<evidence type="ECO:0000313" key="3">
    <source>
        <dbReference type="Proteomes" id="UP000008837"/>
    </source>
</evidence>
<dbReference type="Gene3D" id="2.60.40.640">
    <property type="match status" value="1"/>
</dbReference>
<keyword evidence="3" id="KW-1185">Reference proteome</keyword>
<proteinExistence type="predicted"/>
<feature type="region of interest" description="Disordered" evidence="1">
    <location>
        <begin position="503"/>
        <end position="552"/>
    </location>
</feature>
<feature type="region of interest" description="Disordered" evidence="1">
    <location>
        <begin position="593"/>
        <end position="644"/>
    </location>
</feature>
<dbReference type="STRING" id="425265.A8QC31"/>
<protein>
    <submittedName>
        <fullName evidence="2">Uncharacterized protein</fullName>
    </submittedName>
</protein>
<feature type="compositionally biased region" description="Polar residues" evidence="1">
    <location>
        <begin position="503"/>
        <end position="530"/>
    </location>
</feature>
<evidence type="ECO:0000256" key="1">
    <source>
        <dbReference type="SAM" id="MobiDB-lite"/>
    </source>
</evidence>
<reference evidence="2 3" key="1">
    <citation type="journal article" date="2007" name="Proc. Natl. Acad. Sci. U.S.A.">
        <title>Dandruff-associated Malassezia genomes reveal convergent and divergent virulence traits shared with plant and human fungal pathogens.</title>
        <authorList>
            <person name="Xu J."/>
            <person name="Saunders C.W."/>
            <person name="Hu P."/>
            <person name="Grant R.A."/>
            <person name="Boekhout T."/>
            <person name="Kuramae E.E."/>
            <person name="Kronstad J.W."/>
            <person name="Deangelis Y.M."/>
            <person name="Reeder N.L."/>
            <person name="Johnstone K.R."/>
            <person name="Leland M."/>
            <person name="Fieno A.M."/>
            <person name="Begley W.M."/>
            <person name="Sun Y."/>
            <person name="Lacey M.P."/>
            <person name="Chaudhary T."/>
            <person name="Keough T."/>
            <person name="Chu L."/>
            <person name="Sears R."/>
            <person name="Yuan B."/>
            <person name="Dawson T.L.Jr."/>
        </authorList>
    </citation>
    <scope>NUCLEOTIDE SEQUENCE [LARGE SCALE GENOMIC DNA]</scope>
    <source>
        <strain evidence="3">ATCC MYA-4612 / CBS 7966</strain>
    </source>
</reference>
<dbReference type="KEGG" id="mgl:MGL_3969"/>